<gene>
    <name evidence="3" type="ORF">MVEN_02365600</name>
</gene>
<comment type="caution">
    <text evidence="3">The sequence shown here is derived from an EMBL/GenBank/DDBJ whole genome shotgun (WGS) entry which is preliminary data.</text>
</comment>
<name>A0A8H6X3C7_9AGAR</name>
<evidence type="ECO:0000256" key="2">
    <source>
        <dbReference type="SAM" id="Phobius"/>
    </source>
</evidence>
<reference evidence="3" key="1">
    <citation type="submission" date="2020-05" db="EMBL/GenBank/DDBJ databases">
        <title>Mycena genomes resolve the evolution of fungal bioluminescence.</title>
        <authorList>
            <person name="Tsai I.J."/>
        </authorList>
    </citation>
    <scope>NUCLEOTIDE SEQUENCE</scope>
    <source>
        <strain evidence="3">CCC161011</strain>
    </source>
</reference>
<evidence type="ECO:0000313" key="4">
    <source>
        <dbReference type="Proteomes" id="UP000620124"/>
    </source>
</evidence>
<dbReference type="AlphaFoldDB" id="A0A8H6X3C7"/>
<accession>A0A8H6X3C7</accession>
<evidence type="ECO:0000256" key="1">
    <source>
        <dbReference type="SAM" id="MobiDB-lite"/>
    </source>
</evidence>
<organism evidence="3 4">
    <name type="scientific">Mycena venus</name>
    <dbReference type="NCBI Taxonomy" id="2733690"/>
    <lineage>
        <taxon>Eukaryota</taxon>
        <taxon>Fungi</taxon>
        <taxon>Dikarya</taxon>
        <taxon>Basidiomycota</taxon>
        <taxon>Agaricomycotina</taxon>
        <taxon>Agaricomycetes</taxon>
        <taxon>Agaricomycetidae</taxon>
        <taxon>Agaricales</taxon>
        <taxon>Marasmiineae</taxon>
        <taxon>Mycenaceae</taxon>
        <taxon>Mycena</taxon>
    </lineage>
</organism>
<protein>
    <submittedName>
        <fullName evidence="3">Uncharacterized protein</fullName>
    </submittedName>
</protein>
<dbReference type="EMBL" id="JACAZI010000029">
    <property type="protein sequence ID" value="KAF7333494.1"/>
    <property type="molecule type" value="Genomic_DNA"/>
</dbReference>
<keyword evidence="2" id="KW-1133">Transmembrane helix</keyword>
<proteinExistence type="predicted"/>
<evidence type="ECO:0000313" key="3">
    <source>
        <dbReference type="EMBL" id="KAF7333494.1"/>
    </source>
</evidence>
<feature type="transmembrane region" description="Helical" evidence="2">
    <location>
        <begin position="284"/>
        <end position="303"/>
    </location>
</feature>
<sequence length="304" mass="31373">MTPRGLWSTNSNSGAILLATLEDELAQRDILGPDYEPVRAHITGVKASSNQAGGKRQAGSANNLDCYQKTATDVGNDLTDVIRLGEAIKKRLSTCSRTPMFVSLIALGVILLALVEAGNPTRGLFRRQSSSTGGPFDPSQIPTQCQPACNSVIDSANTCTTFQCLCTPANDAAVLSCVDCVTSFNHSGTAIVDGQDILNQFASQCNLNNISVSSLSASGVATVTGVTTSNLNPPLTSSALPTSSASHSGSVTSPSIPTSSAAAPSTTPNRAAAIILGWDPYSSLWSCYATLIAVGFVMVLGNVV</sequence>
<keyword evidence="2" id="KW-0812">Transmembrane</keyword>
<keyword evidence="4" id="KW-1185">Reference proteome</keyword>
<keyword evidence="2" id="KW-0472">Membrane</keyword>
<feature type="transmembrane region" description="Helical" evidence="2">
    <location>
        <begin position="100"/>
        <end position="118"/>
    </location>
</feature>
<feature type="region of interest" description="Disordered" evidence="1">
    <location>
        <begin position="234"/>
        <end position="265"/>
    </location>
</feature>
<dbReference type="Proteomes" id="UP000620124">
    <property type="component" value="Unassembled WGS sequence"/>
</dbReference>
<dbReference type="OrthoDB" id="2564568at2759"/>